<sequence length="214" mass="23834">MHTKTRGQTAYLYRSTWVRKGTRDNTHGYSLQTFVGSIRRDAFVLPDDLAAKLTEGERAYIEATICRPAREAAERARREAELHEADPLWRLAEAGRLASEAAERSRSRRVHRQRVMDVSEALAKVQVIDPVETPRAPDKRADPLQDALVSIRAAAAAVRGGAYGRAPETGVRSTRPYRLWSDIYEAVCGTDGDAVGGSLMRALQDRGFAKSRQR</sequence>
<organism evidence="1 2">
    <name type="scientific">Aquariibacter lacus</name>
    <dbReference type="NCBI Taxonomy" id="2801332"/>
    <lineage>
        <taxon>Bacteria</taxon>
        <taxon>Pseudomonadati</taxon>
        <taxon>Pseudomonadota</taxon>
        <taxon>Betaproteobacteria</taxon>
        <taxon>Burkholderiales</taxon>
        <taxon>Sphaerotilaceae</taxon>
        <taxon>Aquariibacter</taxon>
    </lineage>
</organism>
<keyword evidence="2" id="KW-1185">Reference proteome</keyword>
<name>A0A9X1BRA7_9BURK</name>
<dbReference type="EMBL" id="JAERRA010000001">
    <property type="protein sequence ID" value="MBL0719734.1"/>
    <property type="molecule type" value="Genomic_DNA"/>
</dbReference>
<proteinExistence type="predicted"/>
<reference evidence="1 2" key="1">
    <citation type="submission" date="2021-01" db="EMBL/GenBank/DDBJ databases">
        <title>Piscinibacter sp. Jin2 Genome sequencing and assembly.</title>
        <authorList>
            <person name="Kim I."/>
        </authorList>
    </citation>
    <scope>NUCLEOTIDE SEQUENCE [LARGE SCALE GENOMIC DNA]</scope>
    <source>
        <strain evidence="1 2">Jin2</strain>
    </source>
</reference>
<accession>A0A9X1BRA7</accession>
<gene>
    <name evidence="1" type="ORF">JI742_07515</name>
</gene>
<comment type="caution">
    <text evidence="1">The sequence shown here is derived from an EMBL/GenBank/DDBJ whole genome shotgun (WGS) entry which is preliminary data.</text>
</comment>
<evidence type="ECO:0000313" key="1">
    <source>
        <dbReference type="EMBL" id="MBL0719734.1"/>
    </source>
</evidence>
<protein>
    <submittedName>
        <fullName evidence="1">Uncharacterized protein</fullName>
    </submittedName>
</protein>
<evidence type="ECO:0000313" key="2">
    <source>
        <dbReference type="Proteomes" id="UP000643207"/>
    </source>
</evidence>
<dbReference type="AlphaFoldDB" id="A0A9X1BRA7"/>
<dbReference type="RefSeq" id="WP_201825188.1">
    <property type="nucleotide sequence ID" value="NZ_JAERRA010000001.1"/>
</dbReference>
<dbReference type="Proteomes" id="UP000643207">
    <property type="component" value="Unassembled WGS sequence"/>
</dbReference>